<dbReference type="EMBL" id="JBHSAS010000006">
    <property type="protein sequence ID" value="MFC4027233.1"/>
    <property type="molecule type" value="Genomic_DNA"/>
</dbReference>
<accession>A0ABV8H5V0</accession>
<dbReference type="RefSeq" id="WP_290234649.1">
    <property type="nucleotide sequence ID" value="NZ_JAUFPZ010000002.1"/>
</dbReference>
<name>A0ABV8H5V0_9FLAO</name>
<sequence length="138" mass="16353">MDRQYFDFLIQNPQFDYVDFDPNMKCPYVFINSLEKRYNAIVRIDSERTLFRINDPKGLPLFIENGRDGYSYRTNVKCGDVIFHDDSLPEINNLSEETYLASLNSFETVDEKGFKILVMRNYDNCKIYRSDSNKIETL</sequence>
<comment type="caution">
    <text evidence="1">The sequence shown here is derived from an EMBL/GenBank/DDBJ whole genome shotgun (WGS) entry which is preliminary data.</text>
</comment>
<keyword evidence="2" id="KW-1185">Reference proteome</keyword>
<reference evidence="2" key="1">
    <citation type="journal article" date="2019" name="Int. J. Syst. Evol. Microbiol.">
        <title>The Global Catalogue of Microorganisms (GCM) 10K type strain sequencing project: providing services to taxonomists for standard genome sequencing and annotation.</title>
        <authorList>
            <consortium name="The Broad Institute Genomics Platform"/>
            <consortium name="The Broad Institute Genome Sequencing Center for Infectious Disease"/>
            <person name="Wu L."/>
            <person name="Ma J."/>
        </authorList>
    </citation>
    <scope>NUCLEOTIDE SEQUENCE [LARGE SCALE GENOMIC DNA]</scope>
    <source>
        <strain evidence="2">CECT 9128</strain>
    </source>
</reference>
<organism evidence="1 2">
    <name type="scientific">Zunongwangia endophytica</name>
    <dbReference type="NCBI Taxonomy" id="1808945"/>
    <lineage>
        <taxon>Bacteria</taxon>
        <taxon>Pseudomonadati</taxon>
        <taxon>Bacteroidota</taxon>
        <taxon>Flavobacteriia</taxon>
        <taxon>Flavobacteriales</taxon>
        <taxon>Flavobacteriaceae</taxon>
        <taxon>Zunongwangia</taxon>
    </lineage>
</organism>
<gene>
    <name evidence="1" type="ORF">ACFOS1_07445</name>
</gene>
<protein>
    <submittedName>
        <fullName evidence="1">Uncharacterized protein</fullName>
    </submittedName>
</protein>
<dbReference type="Proteomes" id="UP001595793">
    <property type="component" value="Unassembled WGS sequence"/>
</dbReference>
<proteinExistence type="predicted"/>
<evidence type="ECO:0000313" key="2">
    <source>
        <dbReference type="Proteomes" id="UP001595793"/>
    </source>
</evidence>
<evidence type="ECO:0000313" key="1">
    <source>
        <dbReference type="EMBL" id="MFC4027233.1"/>
    </source>
</evidence>